<dbReference type="PANTHER" id="PTHR43700:SF1">
    <property type="entry name" value="PHOSPHORIBOSYLAMINOIMIDAZOLE-SUCCINOCARBOXAMIDE SYNTHASE"/>
    <property type="match status" value="1"/>
</dbReference>
<gene>
    <name evidence="8" type="primary">purC</name>
    <name evidence="10" type="ORF">C4900_08005</name>
</gene>
<keyword evidence="11" id="KW-1185">Reference proteome</keyword>
<dbReference type="UniPathway" id="UPA00074">
    <property type="reaction ID" value="UER00131"/>
</dbReference>
<evidence type="ECO:0000256" key="4">
    <source>
        <dbReference type="ARBA" id="ARBA00022741"/>
    </source>
</evidence>
<comment type="caution">
    <text evidence="10">The sequence shown here is derived from an EMBL/GenBank/DDBJ whole genome shotgun (WGS) entry which is preliminary data.</text>
</comment>
<accession>A0A368HEA3</accession>
<evidence type="ECO:0000256" key="1">
    <source>
        <dbReference type="ARBA" id="ARBA00004672"/>
    </source>
</evidence>
<organism evidence="10 11">
    <name type="scientific">Acidiferrobacter thiooxydans</name>
    <dbReference type="NCBI Taxonomy" id="163359"/>
    <lineage>
        <taxon>Bacteria</taxon>
        <taxon>Pseudomonadati</taxon>
        <taxon>Pseudomonadota</taxon>
        <taxon>Gammaproteobacteria</taxon>
        <taxon>Acidiferrobacterales</taxon>
        <taxon>Acidiferrobacteraceae</taxon>
        <taxon>Acidiferrobacter</taxon>
    </lineage>
</organism>
<keyword evidence="5 8" id="KW-0658">Purine biosynthesis</keyword>
<dbReference type="FunFam" id="3.30.470.20:FF:000015">
    <property type="entry name" value="Phosphoribosylaminoimidazole-succinocarboxamide synthase"/>
    <property type="match status" value="1"/>
</dbReference>
<dbReference type="GO" id="GO:0006189">
    <property type="term" value="P:'de novo' IMP biosynthetic process"/>
    <property type="evidence" value="ECO:0007669"/>
    <property type="project" value="UniProtKB-UniRule"/>
</dbReference>
<dbReference type="GO" id="GO:0005737">
    <property type="term" value="C:cytoplasm"/>
    <property type="evidence" value="ECO:0007669"/>
    <property type="project" value="TreeGrafter"/>
</dbReference>
<dbReference type="PANTHER" id="PTHR43700">
    <property type="entry name" value="PHOSPHORIBOSYLAMINOIMIDAZOLE-SUCCINOCARBOXAMIDE SYNTHASE"/>
    <property type="match status" value="1"/>
</dbReference>
<evidence type="ECO:0000256" key="3">
    <source>
        <dbReference type="ARBA" id="ARBA00022598"/>
    </source>
</evidence>
<evidence type="ECO:0000256" key="8">
    <source>
        <dbReference type="HAMAP-Rule" id="MF_00137"/>
    </source>
</evidence>
<name>A0A368HEA3_9GAMM</name>
<dbReference type="HAMAP" id="MF_00137">
    <property type="entry name" value="SAICAR_synth"/>
    <property type="match status" value="1"/>
</dbReference>
<dbReference type="GO" id="GO:0005524">
    <property type="term" value="F:ATP binding"/>
    <property type="evidence" value="ECO:0007669"/>
    <property type="project" value="UniProtKB-KW"/>
</dbReference>
<dbReference type="RefSeq" id="WP_114282922.1">
    <property type="nucleotide sequence ID" value="NZ_PSYR01000002.1"/>
</dbReference>
<keyword evidence="3 8" id="KW-0436">Ligase</keyword>
<dbReference type="Proteomes" id="UP000253250">
    <property type="component" value="Unassembled WGS sequence"/>
</dbReference>
<dbReference type="Gene3D" id="3.30.470.20">
    <property type="entry name" value="ATP-grasp fold, B domain"/>
    <property type="match status" value="1"/>
</dbReference>
<dbReference type="CDD" id="cd01414">
    <property type="entry name" value="SAICAR_synt_Sc"/>
    <property type="match status" value="1"/>
</dbReference>
<dbReference type="InterPro" id="IPR028923">
    <property type="entry name" value="SAICAR_synt/ADE2_N"/>
</dbReference>
<dbReference type="Gene3D" id="3.30.200.20">
    <property type="entry name" value="Phosphorylase Kinase, domain 1"/>
    <property type="match status" value="1"/>
</dbReference>
<evidence type="ECO:0000313" key="11">
    <source>
        <dbReference type="Proteomes" id="UP000253250"/>
    </source>
</evidence>
<evidence type="ECO:0000259" key="9">
    <source>
        <dbReference type="Pfam" id="PF01259"/>
    </source>
</evidence>
<proteinExistence type="inferred from homology"/>
<feature type="domain" description="SAICAR synthetase/ADE2 N-terminal" evidence="9">
    <location>
        <begin position="14"/>
        <end position="266"/>
    </location>
</feature>
<reference evidence="10 11" key="1">
    <citation type="submission" date="2018-02" db="EMBL/GenBank/DDBJ databases">
        <title>Insights into the biology of acidophilic members of the Acidiferrobacteraceae family derived from comparative genomic analyses.</title>
        <authorList>
            <person name="Issotta F."/>
            <person name="Thyssen C."/>
            <person name="Mena C."/>
            <person name="Moya A."/>
            <person name="Bellenberg S."/>
            <person name="Sproer C."/>
            <person name="Covarrubias P.C."/>
            <person name="Sand W."/>
            <person name="Quatrini R."/>
            <person name="Vera M."/>
        </authorList>
    </citation>
    <scope>NUCLEOTIDE SEQUENCE [LARGE SCALE GENOMIC DNA]</scope>
    <source>
        <strain evidence="11">m-1</strain>
    </source>
</reference>
<dbReference type="InterPro" id="IPR018236">
    <property type="entry name" value="SAICAR_synthetase_CS"/>
</dbReference>
<dbReference type="PROSITE" id="PS01057">
    <property type="entry name" value="SAICAR_SYNTHETASE_1"/>
    <property type="match status" value="1"/>
</dbReference>
<dbReference type="OrthoDB" id="9801549at2"/>
<evidence type="ECO:0000256" key="7">
    <source>
        <dbReference type="ARBA" id="ARBA00048475"/>
    </source>
</evidence>
<dbReference type="SUPFAM" id="SSF56104">
    <property type="entry name" value="SAICAR synthase-like"/>
    <property type="match status" value="1"/>
</dbReference>
<evidence type="ECO:0000256" key="5">
    <source>
        <dbReference type="ARBA" id="ARBA00022755"/>
    </source>
</evidence>
<keyword evidence="4 8" id="KW-0547">Nucleotide-binding</keyword>
<keyword evidence="6 8" id="KW-0067">ATP-binding</keyword>
<dbReference type="AlphaFoldDB" id="A0A368HEA3"/>
<comment type="similarity">
    <text evidence="2 8">Belongs to the SAICAR synthetase family.</text>
</comment>
<dbReference type="Pfam" id="PF01259">
    <property type="entry name" value="SAICAR_synt"/>
    <property type="match status" value="1"/>
</dbReference>
<sequence length="295" mass="32449">MSILYESALHLPLLHRGKVRDLYDAGPEHLLVVTTDRLSAFDCVLPDPIPGKGRILNALSGFWFARTQGIVANHLSDRPLASVLPDAEERALVADRAMVVRRLKPLPIEAIVRGYLAGSGWKEYRRTGTLCGIVLPPGLREAERLPQALFTPSTKAAVGAHDENIDYAQAEALLGAGLARAVRDASLRLYAEAAAFAAMRGIIIADTKFEFAVDERDRLVLIDEVLTPDSSRFWPQASYRPGTSPPSYDKQYVRDYLETLAWDKRPPAPRLPAEVVAQTVARYEEALRVLTAVGA</sequence>
<protein>
    <recommendedName>
        <fullName evidence="8">Phosphoribosylaminoimidazole-succinocarboxamide synthase</fullName>
        <ecNumber evidence="8">6.3.2.6</ecNumber>
    </recommendedName>
    <alternativeName>
        <fullName evidence="8">SAICAR synthetase</fullName>
    </alternativeName>
</protein>
<dbReference type="EC" id="6.3.2.6" evidence="8"/>
<comment type="pathway">
    <text evidence="1 8">Purine metabolism; IMP biosynthesis via de novo pathway; 5-amino-1-(5-phospho-D-ribosyl)imidazole-4-carboxamide from 5-amino-1-(5-phospho-D-ribosyl)imidazole-4-carboxylate: step 1/2.</text>
</comment>
<comment type="catalytic activity">
    <reaction evidence="7 8">
        <text>5-amino-1-(5-phospho-D-ribosyl)imidazole-4-carboxylate + L-aspartate + ATP = (2S)-2-[5-amino-1-(5-phospho-beta-D-ribosyl)imidazole-4-carboxamido]succinate + ADP + phosphate + 2 H(+)</text>
        <dbReference type="Rhea" id="RHEA:22628"/>
        <dbReference type="ChEBI" id="CHEBI:15378"/>
        <dbReference type="ChEBI" id="CHEBI:29991"/>
        <dbReference type="ChEBI" id="CHEBI:30616"/>
        <dbReference type="ChEBI" id="CHEBI:43474"/>
        <dbReference type="ChEBI" id="CHEBI:58443"/>
        <dbReference type="ChEBI" id="CHEBI:77657"/>
        <dbReference type="ChEBI" id="CHEBI:456216"/>
        <dbReference type="EC" id="6.3.2.6"/>
    </reaction>
</comment>
<dbReference type="EMBL" id="PSYR01000002">
    <property type="protein sequence ID" value="RCN55850.1"/>
    <property type="molecule type" value="Genomic_DNA"/>
</dbReference>
<evidence type="ECO:0000256" key="6">
    <source>
        <dbReference type="ARBA" id="ARBA00022840"/>
    </source>
</evidence>
<dbReference type="NCBIfam" id="TIGR00081">
    <property type="entry name" value="purC"/>
    <property type="match status" value="1"/>
</dbReference>
<dbReference type="GO" id="GO:0004639">
    <property type="term" value="F:phosphoribosylaminoimidazolesuccinocarboxamide synthase activity"/>
    <property type="evidence" value="ECO:0007669"/>
    <property type="project" value="UniProtKB-UniRule"/>
</dbReference>
<evidence type="ECO:0000256" key="2">
    <source>
        <dbReference type="ARBA" id="ARBA00010190"/>
    </source>
</evidence>
<dbReference type="NCBIfam" id="NF010568">
    <property type="entry name" value="PRK13961.1"/>
    <property type="match status" value="1"/>
</dbReference>
<dbReference type="InterPro" id="IPR001636">
    <property type="entry name" value="SAICAR_synth"/>
</dbReference>
<evidence type="ECO:0000313" key="10">
    <source>
        <dbReference type="EMBL" id="RCN55850.1"/>
    </source>
</evidence>